<keyword evidence="3" id="KW-0997">Cell inner membrane</keyword>
<comment type="caution">
    <text evidence="8">The sequence shown here is derived from an EMBL/GenBank/DDBJ whole genome shotgun (WGS) entry which is preliminary data.</text>
</comment>
<evidence type="ECO:0000256" key="4">
    <source>
        <dbReference type="ARBA" id="ARBA00022679"/>
    </source>
</evidence>
<dbReference type="Proteomes" id="UP000285780">
    <property type="component" value="Unassembled WGS sequence"/>
</dbReference>
<keyword evidence="9" id="KW-1185">Reference proteome</keyword>
<dbReference type="GO" id="GO:0005886">
    <property type="term" value="C:plasma membrane"/>
    <property type="evidence" value="ECO:0007669"/>
    <property type="project" value="UniProtKB-SubCell"/>
</dbReference>
<accession>A0A420E0P0</accession>
<dbReference type="AlphaFoldDB" id="A0A420E0P0"/>
<keyword evidence="2" id="KW-1003">Cell membrane</keyword>
<evidence type="ECO:0000256" key="5">
    <source>
        <dbReference type="ARBA" id="ARBA00023136"/>
    </source>
</evidence>
<organism evidence="8 9">
    <name type="scientific">Tenacibaculum lutimaris</name>
    <dbReference type="NCBI Taxonomy" id="285258"/>
    <lineage>
        <taxon>Bacteria</taxon>
        <taxon>Pseudomonadati</taxon>
        <taxon>Bacteroidota</taxon>
        <taxon>Flavobacteriia</taxon>
        <taxon>Flavobacteriales</taxon>
        <taxon>Flavobacteriaceae</taxon>
        <taxon>Tenacibaculum</taxon>
    </lineage>
</organism>
<evidence type="ECO:0000256" key="1">
    <source>
        <dbReference type="ARBA" id="ARBA00004533"/>
    </source>
</evidence>
<keyword evidence="7" id="KW-1133">Transmembrane helix</keyword>
<evidence type="ECO:0000313" key="9">
    <source>
        <dbReference type="Proteomes" id="UP000285780"/>
    </source>
</evidence>
<keyword evidence="6" id="KW-0012">Acyltransferase</keyword>
<dbReference type="PANTHER" id="PTHR30606:SF10">
    <property type="entry name" value="PHOSPHATIDYLINOSITOL MANNOSIDE ACYLTRANSFERASE"/>
    <property type="match status" value="1"/>
</dbReference>
<dbReference type="Pfam" id="PF03279">
    <property type="entry name" value="Lip_A_acyltrans"/>
    <property type="match status" value="1"/>
</dbReference>
<name>A0A420E0P0_9FLAO</name>
<evidence type="ECO:0000256" key="2">
    <source>
        <dbReference type="ARBA" id="ARBA00022475"/>
    </source>
</evidence>
<protein>
    <submittedName>
        <fullName evidence="8">KDO2-lipid IV(A) lauroyltransferase</fullName>
    </submittedName>
</protein>
<proteinExistence type="predicted"/>
<dbReference type="GO" id="GO:0009247">
    <property type="term" value="P:glycolipid biosynthetic process"/>
    <property type="evidence" value="ECO:0007669"/>
    <property type="project" value="UniProtKB-ARBA"/>
</dbReference>
<dbReference type="EMBL" id="RAQM01000009">
    <property type="protein sequence ID" value="RKF03650.1"/>
    <property type="molecule type" value="Genomic_DNA"/>
</dbReference>
<gene>
    <name evidence="8" type="ORF">C8N26_2043</name>
</gene>
<keyword evidence="7" id="KW-0812">Transmembrane</keyword>
<keyword evidence="5 7" id="KW-0472">Membrane</keyword>
<evidence type="ECO:0000256" key="7">
    <source>
        <dbReference type="SAM" id="Phobius"/>
    </source>
</evidence>
<dbReference type="InterPro" id="IPR004960">
    <property type="entry name" value="LipA_acyltrans"/>
</dbReference>
<comment type="subcellular location">
    <subcellularLocation>
        <location evidence="1">Cell inner membrane</location>
    </subcellularLocation>
</comment>
<reference evidence="8 9" key="1">
    <citation type="submission" date="2018-09" db="EMBL/GenBank/DDBJ databases">
        <title>Genomic Encyclopedia of Archaeal and Bacterial Type Strains, Phase II (KMG-II): from individual species to whole genera.</title>
        <authorList>
            <person name="Goeker M."/>
        </authorList>
    </citation>
    <scope>NUCLEOTIDE SEQUENCE [LARGE SCALE GENOMIC DNA]</scope>
    <source>
        <strain evidence="8 9">DSM 16505</strain>
    </source>
</reference>
<keyword evidence="4 8" id="KW-0808">Transferase</keyword>
<dbReference type="GO" id="GO:0016746">
    <property type="term" value="F:acyltransferase activity"/>
    <property type="evidence" value="ECO:0007669"/>
    <property type="project" value="UniProtKB-KW"/>
</dbReference>
<evidence type="ECO:0000256" key="3">
    <source>
        <dbReference type="ARBA" id="ARBA00022519"/>
    </source>
</evidence>
<evidence type="ECO:0000256" key="6">
    <source>
        <dbReference type="ARBA" id="ARBA00023315"/>
    </source>
</evidence>
<dbReference type="PANTHER" id="PTHR30606">
    <property type="entry name" value="LIPID A BIOSYNTHESIS LAUROYL ACYLTRANSFERASE"/>
    <property type="match status" value="1"/>
</dbReference>
<evidence type="ECO:0000313" key="8">
    <source>
        <dbReference type="EMBL" id="RKF03650.1"/>
    </source>
</evidence>
<dbReference type="CDD" id="cd07984">
    <property type="entry name" value="LPLAT_LABLAT-like"/>
    <property type="match status" value="1"/>
</dbReference>
<feature type="transmembrane region" description="Helical" evidence="7">
    <location>
        <begin position="6"/>
        <end position="25"/>
    </location>
</feature>
<dbReference type="RefSeq" id="WP_120187164.1">
    <property type="nucleotide sequence ID" value="NZ_RAQM01000009.1"/>
</dbReference>
<sequence length="303" mass="35934">MKLLIFIIVYPLIWILSILPMRLLYIISDFFRFIVFGLVGYRKKVVVENLKMAFPDKSDDEIKKIANKFYKHFVDLIFESIKSFTISKKEILKRYKYKNPEIINKLAKEGKSIALVGAHQANWEWSFSLPLVLDIQVFGAYTKLANKYFEKAVKNSRSKFGITGFKTSETVKGIHKNYQNNIQGLYILLSDQSPQVHKTHYWTDFLSVRVPIHTGAEMLSKKYNLTVINYCAKKIKRGYYETEFEIITESPKNFENYQITDKYLEITEINIKEQPECYLWTHKRFKHKDKYNQWLENKKASQK</sequence>